<dbReference type="EMBL" id="JBHSPW010000003">
    <property type="protein sequence ID" value="MFC5892927.1"/>
    <property type="molecule type" value="Genomic_DNA"/>
</dbReference>
<dbReference type="SUPFAM" id="SSF88697">
    <property type="entry name" value="PUA domain-like"/>
    <property type="match status" value="1"/>
</dbReference>
<gene>
    <name evidence="1" type="ORF">ACFP3M_08885</name>
</gene>
<protein>
    <recommendedName>
        <fullName evidence="3">EVE domain-containing protein</fullName>
    </recommendedName>
</protein>
<reference evidence="2" key="1">
    <citation type="journal article" date="2019" name="Int. J. Syst. Evol. Microbiol.">
        <title>The Global Catalogue of Microorganisms (GCM) 10K type strain sequencing project: providing services to taxonomists for standard genome sequencing and annotation.</title>
        <authorList>
            <consortium name="The Broad Institute Genomics Platform"/>
            <consortium name="The Broad Institute Genome Sequencing Center for Infectious Disease"/>
            <person name="Wu L."/>
            <person name="Ma J."/>
        </authorList>
    </citation>
    <scope>NUCLEOTIDE SEQUENCE [LARGE SCALE GENOMIC DNA]</scope>
    <source>
        <strain evidence="2">CGMCC 1.15809</strain>
    </source>
</reference>
<dbReference type="Proteomes" id="UP001596241">
    <property type="component" value="Unassembled WGS sequence"/>
</dbReference>
<name>A0ABW1FEK4_9ACTN</name>
<dbReference type="Gene3D" id="3.10.590.10">
    <property type="entry name" value="ph1033 like domains"/>
    <property type="match status" value="1"/>
</dbReference>
<organism evidence="1 2">
    <name type="scientific">Streptomyces ramulosus</name>
    <dbReference type="NCBI Taxonomy" id="47762"/>
    <lineage>
        <taxon>Bacteria</taxon>
        <taxon>Bacillati</taxon>
        <taxon>Actinomycetota</taxon>
        <taxon>Actinomycetes</taxon>
        <taxon>Kitasatosporales</taxon>
        <taxon>Streptomycetaceae</taxon>
        <taxon>Streptomyces</taxon>
    </lineage>
</organism>
<evidence type="ECO:0000313" key="2">
    <source>
        <dbReference type="Proteomes" id="UP001596241"/>
    </source>
</evidence>
<sequence length="158" mass="17704">MATYLIIIGDREPLGWVLNNQRMAFPAGRTTGLPEKGDEAFLYTTRSCYRNPGRDRGRIMGLATVTSEVAALAEPVSFGDRVFSSGCTLQVHGLTPRHEGVVLADLVPELQVFPDPKTWSVRLRRASLRLPEPDADLLRRELQPMLRTRRSVLGQYRA</sequence>
<evidence type="ECO:0008006" key="3">
    <source>
        <dbReference type="Google" id="ProtNLM"/>
    </source>
</evidence>
<evidence type="ECO:0000313" key="1">
    <source>
        <dbReference type="EMBL" id="MFC5892927.1"/>
    </source>
</evidence>
<comment type="caution">
    <text evidence="1">The sequence shown here is derived from an EMBL/GenBank/DDBJ whole genome shotgun (WGS) entry which is preliminary data.</text>
</comment>
<accession>A0ABW1FEK4</accession>
<dbReference type="InterPro" id="IPR015947">
    <property type="entry name" value="PUA-like_sf"/>
</dbReference>
<dbReference type="RefSeq" id="WP_345086223.1">
    <property type="nucleotide sequence ID" value="NZ_BAAAWG010000010.1"/>
</dbReference>
<keyword evidence="2" id="KW-1185">Reference proteome</keyword>
<proteinExistence type="predicted"/>